<evidence type="ECO:0000259" key="3">
    <source>
        <dbReference type="PROSITE" id="PS50110"/>
    </source>
</evidence>
<dbReference type="GO" id="GO:0000160">
    <property type="term" value="P:phosphorelay signal transduction system"/>
    <property type="evidence" value="ECO:0007669"/>
    <property type="project" value="InterPro"/>
</dbReference>
<protein>
    <submittedName>
        <fullName evidence="4">Staphylococcal respiratory response protein A</fullName>
    </submittedName>
</protein>
<dbReference type="AlphaFoldDB" id="A0A376C0Y5"/>
<evidence type="ECO:0000313" key="4">
    <source>
        <dbReference type="EMBL" id="SSZ55679.1"/>
    </source>
</evidence>
<dbReference type="PROSITE" id="PS50110">
    <property type="entry name" value="RESPONSE_REGULATORY"/>
    <property type="match status" value="1"/>
</dbReference>
<keyword evidence="1 2" id="KW-0597">Phosphoprotein</keyword>
<feature type="domain" description="Response regulatory" evidence="3">
    <location>
        <begin position="4"/>
        <end position="118"/>
    </location>
</feature>
<dbReference type="SUPFAM" id="SSF52172">
    <property type="entry name" value="CheY-like"/>
    <property type="match status" value="1"/>
</dbReference>
<dbReference type="PANTHER" id="PTHR44591">
    <property type="entry name" value="STRESS RESPONSE REGULATOR PROTEIN 1"/>
    <property type="match status" value="1"/>
</dbReference>
<dbReference type="SUPFAM" id="SSF53649">
    <property type="entry name" value="Alkaline phosphatase-like"/>
    <property type="match status" value="1"/>
</dbReference>
<dbReference type="Proteomes" id="UP000255515">
    <property type="component" value="Unassembled WGS sequence"/>
</dbReference>
<accession>A0A376C0Y5</accession>
<dbReference type="InterPro" id="IPR050595">
    <property type="entry name" value="Bact_response_regulator"/>
</dbReference>
<dbReference type="Gene3D" id="3.40.50.2300">
    <property type="match status" value="1"/>
</dbReference>
<sequence length="516" mass="60789">MAGKIIWIDDEIDLLKPHIVFLEQKGYIITPINNVNEALEIIEKEAYALVLLDENMPGISGLEAIPMIKKIDSTIKIVMVTKSEEEHIMEEAIGSQIADYILKPVNPNQILLSLKKNLHEENLVEQKTIQSYQQEFRNLSLELGYIRTYDDWAEYYKKLLTWELKFDKVFDSEFAELLQSQKEDANIQFAKFIERSYENWLHSNDKPLMSHTLFKEKIKPLVLHDKVLILMIDNLRYDQWKVIEGLFTRFYTKTSEDHYYSILPTATQYARNSFFAGLLPSEIEKKYPDRWYNDNEEGNKNEHEKFFLQEQIKRLGLSPKVSKYIKILNSDFERKIFEDFNQYKNADVLTIVYNFIDILSHAKTDNHVVDQLIRDDKTFRSLTLNWFENSHLLKIIKLAAENGFKLVVTTDHGTMYVKKPSRVIGDRETSTNIRYKTGKSLTYQEDDVWAVTHPEKLFLPKSNLTSSYIFAKNNYFFAYPKNYNHFVSYYKNTYQHGGISLEECIIPISILEPKMF</sequence>
<dbReference type="InterPro" id="IPR011006">
    <property type="entry name" value="CheY-like_superfamily"/>
</dbReference>
<dbReference type="PANTHER" id="PTHR44591:SF3">
    <property type="entry name" value="RESPONSE REGULATORY DOMAIN-CONTAINING PROTEIN"/>
    <property type="match status" value="1"/>
</dbReference>
<evidence type="ECO:0000256" key="2">
    <source>
        <dbReference type="PROSITE-ProRule" id="PRU00169"/>
    </source>
</evidence>
<dbReference type="Pfam" id="PF08665">
    <property type="entry name" value="PglZ"/>
    <property type="match status" value="1"/>
</dbReference>
<gene>
    <name evidence="4" type="primary">srrA</name>
    <name evidence="4" type="ORF">NCTC11661_01075</name>
</gene>
<evidence type="ECO:0000256" key="1">
    <source>
        <dbReference type="ARBA" id="ARBA00022553"/>
    </source>
</evidence>
<dbReference type="EMBL" id="UFTJ01000002">
    <property type="protein sequence ID" value="SSZ55679.1"/>
    <property type="molecule type" value="Genomic_DNA"/>
</dbReference>
<organism evidence="4 5">
    <name type="scientific">Bergeyella zoohelcum</name>
    <dbReference type="NCBI Taxonomy" id="1015"/>
    <lineage>
        <taxon>Bacteria</taxon>
        <taxon>Pseudomonadati</taxon>
        <taxon>Bacteroidota</taxon>
        <taxon>Flavobacteriia</taxon>
        <taxon>Flavobacteriales</taxon>
        <taxon>Weeksellaceae</taxon>
        <taxon>Bergeyella</taxon>
    </lineage>
</organism>
<proteinExistence type="predicted"/>
<evidence type="ECO:0000313" key="5">
    <source>
        <dbReference type="Proteomes" id="UP000255515"/>
    </source>
</evidence>
<dbReference type="RefSeq" id="WP_002689055.1">
    <property type="nucleotide sequence ID" value="NZ_UFTJ01000002.1"/>
</dbReference>
<reference evidence="4 5" key="1">
    <citation type="submission" date="2018-06" db="EMBL/GenBank/DDBJ databases">
        <authorList>
            <consortium name="Pathogen Informatics"/>
            <person name="Doyle S."/>
        </authorList>
    </citation>
    <scope>NUCLEOTIDE SEQUENCE [LARGE SCALE GENOMIC DNA]</scope>
    <source>
        <strain evidence="4 5">NCTC11661</strain>
    </source>
</reference>
<feature type="modified residue" description="4-aspartylphosphate" evidence="2">
    <location>
        <position position="53"/>
    </location>
</feature>
<dbReference type="CDD" id="cd00156">
    <property type="entry name" value="REC"/>
    <property type="match status" value="1"/>
</dbReference>
<dbReference type="Pfam" id="PF00072">
    <property type="entry name" value="Response_reg"/>
    <property type="match status" value="1"/>
</dbReference>
<dbReference type="SMART" id="SM00448">
    <property type="entry name" value="REC"/>
    <property type="match status" value="1"/>
</dbReference>
<dbReference type="InterPro" id="IPR017850">
    <property type="entry name" value="Alkaline_phosphatase_core_sf"/>
</dbReference>
<name>A0A376C0Y5_9FLAO</name>
<dbReference type="InterPro" id="IPR001789">
    <property type="entry name" value="Sig_transdc_resp-reg_receiver"/>
</dbReference>